<reference evidence="4" key="2">
    <citation type="journal article" date="2022" name="Microbiol. Resour. Announc.">
        <title>Metagenome Sequencing to Explore Phylogenomics of Terrestrial Cyanobacteria.</title>
        <authorList>
            <person name="Ward R.D."/>
            <person name="Stajich J.E."/>
            <person name="Johansen J.R."/>
            <person name="Huntemann M."/>
            <person name="Clum A."/>
            <person name="Foster B."/>
            <person name="Foster B."/>
            <person name="Roux S."/>
            <person name="Palaniappan K."/>
            <person name="Varghese N."/>
            <person name="Mukherjee S."/>
            <person name="Reddy T.B.K."/>
            <person name="Daum C."/>
            <person name="Copeland A."/>
            <person name="Chen I.A."/>
            <person name="Ivanova N.N."/>
            <person name="Kyrpides N.C."/>
            <person name="Shapiro N."/>
            <person name="Eloe-Fadrosh E.A."/>
            <person name="Pietrasiak N."/>
        </authorList>
    </citation>
    <scope>NUCLEOTIDE SEQUENCE</scope>
    <source>
        <strain evidence="4">CPER-KK1</strain>
    </source>
</reference>
<evidence type="ECO:0000256" key="3">
    <source>
        <dbReference type="SAM" id="Phobius"/>
    </source>
</evidence>
<dbReference type="AlphaFoldDB" id="A0A951PKC1"/>
<comment type="caution">
    <text evidence="4">The sequence shown here is derived from an EMBL/GenBank/DDBJ whole genome shotgun (WGS) entry which is preliminary data.</text>
</comment>
<accession>A0A951PKC1</accession>
<reference evidence="4" key="1">
    <citation type="submission" date="2021-05" db="EMBL/GenBank/DDBJ databases">
        <authorList>
            <person name="Pietrasiak N."/>
            <person name="Ward R."/>
            <person name="Stajich J.E."/>
            <person name="Kurbessoian T."/>
        </authorList>
    </citation>
    <scope>NUCLEOTIDE SEQUENCE</scope>
    <source>
        <strain evidence="4">CPER-KK1</strain>
    </source>
</reference>
<feature type="coiled-coil region" evidence="1">
    <location>
        <begin position="268"/>
        <end position="295"/>
    </location>
</feature>
<dbReference type="Proteomes" id="UP000753908">
    <property type="component" value="Unassembled WGS sequence"/>
</dbReference>
<evidence type="ECO:0000313" key="5">
    <source>
        <dbReference type="Proteomes" id="UP000753908"/>
    </source>
</evidence>
<feature type="region of interest" description="Disordered" evidence="2">
    <location>
        <begin position="129"/>
        <end position="183"/>
    </location>
</feature>
<name>A0A951PKC1_9CYAN</name>
<keyword evidence="3" id="KW-0472">Membrane</keyword>
<protein>
    <submittedName>
        <fullName evidence="4">Uncharacterized protein</fullName>
    </submittedName>
</protein>
<feature type="transmembrane region" description="Helical" evidence="3">
    <location>
        <begin position="187"/>
        <end position="209"/>
    </location>
</feature>
<organism evidence="4 5">
    <name type="scientific">Symplocastrum torsivum CPER-KK1</name>
    <dbReference type="NCBI Taxonomy" id="450513"/>
    <lineage>
        <taxon>Bacteria</taxon>
        <taxon>Bacillati</taxon>
        <taxon>Cyanobacteriota</taxon>
        <taxon>Cyanophyceae</taxon>
        <taxon>Oscillatoriophycideae</taxon>
        <taxon>Oscillatoriales</taxon>
        <taxon>Microcoleaceae</taxon>
        <taxon>Symplocastrum</taxon>
    </lineage>
</organism>
<dbReference type="EMBL" id="JAHHIF010000010">
    <property type="protein sequence ID" value="MBW4544744.1"/>
    <property type="molecule type" value="Genomic_DNA"/>
</dbReference>
<feature type="compositionally biased region" description="Polar residues" evidence="2">
    <location>
        <begin position="136"/>
        <end position="149"/>
    </location>
</feature>
<evidence type="ECO:0000313" key="4">
    <source>
        <dbReference type="EMBL" id="MBW4544744.1"/>
    </source>
</evidence>
<gene>
    <name evidence="4" type="ORF">KME25_09935</name>
</gene>
<keyword evidence="3" id="KW-0812">Transmembrane</keyword>
<evidence type="ECO:0000256" key="2">
    <source>
        <dbReference type="SAM" id="MobiDB-lite"/>
    </source>
</evidence>
<sequence length="613" mass="68359">MKTATRPDDLEILGHVLQADLQKRLSTLVPIQVRCLLKEGALMILVQHRVDVMLEQQEIFDFLEQTILEHHSSVGNPVKIYLRVAGQKQSYASHSFLTEYLSEPIVTADRPVETVENFPKFLNPAVEETESDWTESEFTQSPEAPTTDSELPHPWDEPISEDEPQPDVWSPESPETEASKPKSKSSLLPLIVAGVGLSLAVFSTSLYVLTRPCVIGVCRAIPEAQGLSEQSTATLQNPGSGKDVLEAQQQLLDAIQILESIPSWSSHHRQAEELLKAYEAQAERVDEMVTALKTAARASYKSQNPPHPASRWIEVQSLWREAIAQLEQLPTKSNLQPLAQQKIKEYKANLAQTNQRLVKERQAQGYINSAKEAALIAEARQGVAQTLPHWQLVYSTWQVAMNRLKQIPQGTTAYEEAQQLSALYLPKMAVARDRKAQEQFATNAYNQGLRIAQLAKNSQSDSQWSMALVHWRNALNYLNQVPNGTFYHAKAQSLVAPYTQALKQAQGQLQVVLKLQQARSDLHQTCFGKTQQVCSYTLTSNAIQVRLSPTYMQKVRQTATIAKARGDSNVQAGVVNHILTLGEALEAISDNARIRVDVYNPDGSLIETHMPGM</sequence>
<keyword evidence="3" id="KW-1133">Transmembrane helix</keyword>
<keyword evidence="1" id="KW-0175">Coiled coil</keyword>
<evidence type="ECO:0000256" key="1">
    <source>
        <dbReference type="SAM" id="Coils"/>
    </source>
</evidence>
<proteinExistence type="predicted"/>